<dbReference type="SMR" id="A0A5M7C6M4"/>
<evidence type="ECO:0000256" key="6">
    <source>
        <dbReference type="ARBA" id="ARBA00023136"/>
    </source>
</evidence>
<evidence type="ECO:0000256" key="7">
    <source>
        <dbReference type="RuleBase" id="RU363032"/>
    </source>
</evidence>
<evidence type="ECO:0000259" key="8">
    <source>
        <dbReference type="PROSITE" id="PS50928"/>
    </source>
</evidence>
<dbReference type="InterPro" id="IPR000515">
    <property type="entry name" value="MetI-like"/>
</dbReference>
<keyword evidence="3" id="KW-1003">Cell membrane</keyword>
<feature type="transmembrane region" description="Helical" evidence="7">
    <location>
        <begin position="240"/>
        <end position="262"/>
    </location>
</feature>
<evidence type="ECO:0000256" key="5">
    <source>
        <dbReference type="ARBA" id="ARBA00022989"/>
    </source>
</evidence>
<reference evidence="9 10" key="1">
    <citation type="submission" date="2019-09" db="EMBL/GenBank/DDBJ databases">
        <title>Draft genome sequence of the thermophilic Saccharopolyspora hirsuta VKM Ac-666T.</title>
        <authorList>
            <person name="Lobastova T.G."/>
            <person name="Fokina V."/>
            <person name="Bragin E.Y."/>
            <person name="Shtratnikova V.Y."/>
            <person name="Starodumova I.P."/>
            <person name="Tarlachkov S.V."/>
            <person name="Donova M.V."/>
        </authorList>
    </citation>
    <scope>NUCLEOTIDE SEQUENCE [LARGE SCALE GENOMIC DNA]</scope>
    <source>
        <strain evidence="9 10">VKM Ac-666</strain>
    </source>
</reference>
<dbReference type="CDD" id="cd06261">
    <property type="entry name" value="TM_PBP2"/>
    <property type="match status" value="1"/>
</dbReference>
<evidence type="ECO:0000256" key="4">
    <source>
        <dbReference type="ARBA" id="ARBA00022692"/>
    </source>
</evidence>
<sequence length="317" mass="34370">MTRMLVKRILLGLVILWAVSVVVFLATQALPGDAARAILGREATPERLAALREQLHLDDPLWLQYFSWLGNLFQLNLGESYANGMPVTELLSSRLNNSLALMLCATLISVPLSILVGTYSALRRDKAFDHTTSVISLVLASLPEFVVGILLVLLFSTGVLNLLPAVYVMTGSGSAWSDPVQLILPTLTMVLAVSPYIVRIMRATMIEVLESEYVQQARLKGMPERTVILRHALPNAIGPVAQVIALQLAWLAGGVVIVEFLFRFPGIGFALVDAVNNRDLPVVQTLTLAIAAVYIVVNLLADVVSLAANPKVRSAAR</sequence>
<comment type="similarity">
    <text evidence="7">Belongs to the binding-protein-dependent transport system permease family.</text>
</comment>
<feature type="transmembrane region" description="Helical" evidence="7">
    <location>
        <begin position="180"/>
        <end position="198"/>
    </location>
</feature>
<dbReference type="InterPro" id="IPR045621">
    <property type="entry name" value="BPD_transp_1_N"/>
</dbReference>
<accession>A0A5M7C6M4</accession>
<dbReference type="Proteomes" id="UP000323946">
    <property type="component" value="Unassembled WGS sequence"/>
</dbReference>
<comment type="caution">
    <text evidence="9">The sequence shown here is derived from an EMBL/GenBank/DDBJ whole genome shotgun (WGS) entry which is preliminary data.</text>
</comment>
<protein>
    <submittedName>
        <fullName evidence="9">ABC transporter permease</fullName>
    </submittedName>
</protein>
<dbReference type="InterPro" id="IPR035906">
    <property type="entry name" value="MetI-like_sf"/>
</dbReference>
<dbReference type="Gene3D" id="1.10.3720.10">
    <property type="entry name" value="MetI-like"/>
    <property type="match status" value="1"/>
</dbReference>
<organism evidence="9 10">
    <name type="scientific">Saccharopolyspora hirsuta</name>
    <dbReference type="NCBI Taxonomy" id="1837"/>
    <lineage>
        <taxon>Bacteria</taxon>
        <taxon>Bacillati</taxon>
        <taxon>Actinomycetota</taxon>
        <taxon>Actinomycetes</taxon>
        <taxon>Pseudonocardiales</taxon>
        <taxon>Pseudonocardiaceae</taxon>
        <taxon>Saccharopolyspora</taxon>
    </lineage>
</organism>
<dbReference type="PROSITE" id="PS50928">
    <property type="entry name" value="ABC_TM1"/>
    <property type="match status" value="1"/>
</dbReference>
<feature type="domain" description="ABC transmembrane type-1" evidence="8">
    <location>
        <begin position="95"/>
        <end position="301"/>
    </location>
</feature>
<dbReference type="OrthoDB" id="9778910at2"/>
<dbReference type="RefSeq" id="WP_150065266.1">
    <property type="nucleotide sequence ID" value="NZ_JBEPDJ010000020.1"/>
</dbReference>
<feature type="transmembrane region" description="Helical" evidence="7">
    <location>
        <begin position="282"/>
        <end position="308"/>
    </location>
</feature>
<proteinExistence type="inferred from homology"/>
<keyword evidence="2 7" id="KW-0813">Transport</keyword>
<dbReference type="EMBL" id="VWPH01000002">
    <property type="protein sequence ID" value="KAA5837100.1"/>
    <property type="molecule type" value="Genomic_DNA"/>
</dbReference>
<dbReference type="Pfam" id="PF19300">
    <property type="entry name" value="BPD_transp_1_N"/>
    <property type="match status" value="1"/>
</dbReference>
<gene>
    <name evidence="9" type="ORF">F1721_04580</name>
</gene>
<evidence type="ECO:0000313" key="10">
    <source>
        <dbReference type="Proteomes" id="UP000323946"/>
    </source>
</evidence>
<keyword evidence="10" id="KW-1185">Reference proteome</keyword>
<dbReference type="Pfam" id="PF00528">
    <property type="entry name" value="BPD_transp_1"/>
    <property type="match status" value="1"/>
</dbReference>
<evidence type="ECO:0000313" key="9">
    <source>
        <dbReference type="EMBL" id="KAA5837100.1"/>
    </source>
</evidence>
<evidence type="ECO:0000256" key="2">
    <source>
        <dbReference type="ARBA" id="ARBA00022448"/>
    </source>
</evidence>
<dbReference type="AlphaFoldDB" id="A0A5M7C6M4"/>
<dbReference type="PANTHER" id="PTHR43163">
    <property type="entry name" value="DIPEPTIDE TRANSPORT SYSTEM PERMEASE PROTEIN DPPB-RELATED"/>
    <property type="match status" value="1"/>
</dbReference>
<dbReference type="GO" id="GO:0005886">
    <property type="term" value="C:plasma membrane"/>
    <property type="evidence" value="ECO:0007669"/>
    <property type="project" value="UniProtKB-SubCell"/>
</dbReference>
<feature type="transmembrane region" description="Helical" evidence="7">
    <location>
        <begin position="134"/>
        <end position="160"/>
    </location>
</feature>
<dbReference type="PANTHER" id="PTHR43163:SF6">
    <property type="entry name" value="DIPEPTIDE TRANSPORT SYSTEM PERMEASE PROTEIN DPPB-RELATED"/>
    <property type="match status" value="1"/>
</dbReference>
<keyword evidence="5 7" id="KW-1133">Transmembrane helix</keyword>
<evidence type="ECO:0000256" key="1">
    <source>
        <dbReference type="ARBA" id="ARBA00004651"/>
    </source>
</evidence>
<keyword evidence="6 7" id="KW-0472">Membrane</keyword>
<dbReference type="GO" id="GO:0055085">
    <property type="term" value="P:transmembrane transport"/>
    <property type="evidence" value="ECO:0007669"/>
    <property type="project" value="InterPro"/>
</dbReference>
<dbReference type="SUPFAM" id="SSF161098">
    <property type="entry name" value="MetI-like"/>
    <property type="match status" value="1"/>
</dbReference>
<name>A0A5M7C6M4_SACHI</name>
<evidence type="ECO:0000256" key="3">
    <source>
        <dbReference type="ARBA" id="ARBA00022475"/>
    </source>
</evidence>
<comment type="subcellular location">
    <subcellularLocation>
        <location evidence="1 7">Cell membrane</location>
        <topology evidence="1 7">Multi-pass membrane protein</topology>
    </subcellularLocation>
</comment>
<feature type="transmembrane region" description="Helical" evidence="7">
    <location>
        <begin position="99"/>
        <end position="122"/>
    </location>
</feature>
<keyword evidence="4 7" id="KW-0812">Transmembrane</keyword>